<dbReference type="EMBL" id="AWTV01000007">
    <property type="protein sequence ID" value="KIH91139.1"/>
    <property type="molecule type" value="Genomic_DNA"/>
</dbReference>
<keyword evidence="3" id="KW-1185">Reference proteome</keyword>
<dbReference type="OrthoDB" id="10397933at2759"/>
<comment type="caution">
    <text evidence="2">The sequence shown here is derived from an EMBL/GenBank/DDBJ whole genome shotgun (WGS) entry which is preliminary data.</text>
</comment>
<dbReference type="VEuPathDB" id="FungiDB:SPBR_01834"/>
<proteinExistence type="predicted"/>
<feature type="compositionally biased region" description="Basic and acidic residues" evidence="1">
    <location>
        <begin position="213"/>
        <end position="227"/>
    </location>
</feature>
<protein>
    <submittedName>
        <fullName evidence="2">Uncharacterized protein</fullName>
    </submittedName>
</protein>
<organism evidence="2 3">
    <name type="scientific">Sporothrix brasiliensis 5110</name>
    <dbReference type="NCBI Taxonomy" id="1398154"/>
    <lineage>
        <taxon>Eukaryota</taxon>
        <taxon>Fungi</taxon>
        <taxon>Dikarya</taxon>
        <taxon>Ascomycota</taxon>
        <taxon>Pezizomycotina</taxon>
        <taxon>Sordariomycetes</taxon>
        <taxon>Sordariomycetidae</taxon>
        <taxon>Ophiostomatales</taxon>
        <taxon>Ophiostomataceae</taxon>
        <taxon>Sporothrix</taxon>
    </lineage>
</organism>
<dbReference type="AlphaFoldDB" id="A0A0C2EX49"/>
<evidence type="ECO:0000256" key="1">
    <source>
        <dbReference type="SAM" id="MobiDB-lite"/>
    </source>
</evidence>
<dbReference type="RefSeq" id="XP_040619149.1">
    <property type="nucleotide sequence ID" value="XM_040760144.1"/>
</dbReference>
<feature type="region of interest" description="Disordered" evidence="1">
    <location>
        <begin position="198"/>
        <end position="227"/>
    </location>
</feature>
<name>A0A0C2EX49_9PEZI</name>
<sequence length="227" mass="24906">MSSMPTSIVPDTNFRIHPHTFVAAGRLAIVVVCVDEAALGRLDMRRRQIVRQPAEVQPVVKRRRIHDHHAVPAAADRHGRSAVHSSARCWGAEKGPVDRERLVPVAVAQRKCVVEQGRDGRVQRTGSCVVATTRVQQGQHIGCGKGNVLDEYNLVHRVAQARQIRDSPPVALATGVRHPPVGILGRHLVGYVDYNQKAHGNNQRQPEPACASVHDETESGEHLTHAK</sequence>
<gene>
    <name evidence="2" type="ORF">SPBR_01834</name>
</gene>
<dbReference type="GeneID" id="63675065"/>
<evidence type="ECO:0000313" key="3">
    <source>
        <dbReference type="Proteomes" id="UP000031575"/>
    </source>
</evidence>
<dbReference type="Proteomes" id="UP000031575">
    <property type="component" value="Unassembled WGS sequence"/>
</dbReference>
<reference evidence="2 3" key="1">
    <citation type="journal article" date="2014" name="BMC Genomics">
        <title>Comparative genomics of the major fungal agents of human and animal Sporotrichosis: Sporothrix schenckii and Sporothrix brasiliensis.</title>
        <authorList>
            <person name="Teixeira M.M."/>
            <person name="de Almeida L.G."/>
            <person name="Kubitschek-Barreira P."/>
            <person name="Alves F.L."/>
            <person name="Kioshima E.S."/>
            <person name="Abadio A.K."/>
            <person name="Fernandes L."/>
            <person name="Derengowski L.S."/>
            <person name="Ferreira K.S."/>
            <person name="Souza R.C."/>
            <person name="Ruiz J.C."/>
            <person name="de Andrade N.C."/>
            <person name="Paes H.C."/>
            <person name="Nicola A.M."/>
            <person name="Albuquerque P."/>
            <person name="Gerber A.L."/>
            <person name="Martins V.P."/>
            <person name="Peconick L.D."/>
            <person name="Neto A.V."/>
            <person name="Chaucanez C.B."/>
            <person name="Silva P.A."/>
            <person name="Cunha O.L."/>
            <person name="de Oliveira F.F."/>
            <person name="dos Santos T.C."/>
            <person name="Barros A.L."/>
            <person name="Soares M.A."/>
            <person name="de Oliveira L.M."/>
            <person name="Marini M.M."/>
            <person name="Villalobos-Duno H."/>
            <person name="Cunha M.M."/>
            <person name="de Hoog S."/>
            <person name="da Silveira J.F."/>
            <person name="Henrissat B."/>
            <person name="Nino-Vega G.A."/>
            <person name="Cisalpino P.S."/>
            <person name="Mora-Montes H.M."/>
            <person name="Almeida S.R."/>
            <person name="Stajich J.E."/>
            <person name="Lopes-Bezerra L.M."/>
            <person name="Vasconcelos A.T."/>
            <person name="Felipe M.S."/>
        </authorList>
    </citation>
    <scope>NUCLEOTIDE SEQUENCE [LARGE SCALE GENOMIC DNA]</scope>
    <source>
        <strain evidence="2 3">5110</strain>
    </source>
</reference>
<evidence type="ECO:0000313" key="2">
    <source>
        <dbReference type="EMBL" id="KIH91139.1"/>
    </source>
</evidence>
<dbReference type="HOGENOM" id="CLU_1220383_0_0_1"/>
<accession>A0A0C2EX49</accession>